<dbReference type="EMBL" id="JADBJN010000001">
    <property type="protein sequence ID" value="KAG5680800.1"/>
    <property type="molecule type" value="Genomic_DNA"/>
</dbReference>
<dbReference type="FunFam" id="2.10.25.10:FF:000117">
    <property type="entry name" value="Delta-like protein"/>
    <property type="match status" value="1"/>
</dbReference>
<dbReference type="Gene3D" id="2.60.120.200">
    <property type="match status" value="2"/>
</dbReference>
<feature type="disulfide bond" evidence="7">
    <location>
        <begin position="225"/>
        <end position="234"/>
    </location>
</feature>
<keyword evidence="8" id="KW-1133">Transmembrane helix</keyword>
<feature type="domain" description="EGF-like" evidence="10">
    <location>
        <begin position="1673"/>
        <end position="1709"/>
    </location>
</feature>
<dbReference type="InterPro" id="IPR001791">
    <property type="entry name" value="Laminin_G"/>
</dbReference>
<feature type="disulfide bond" evidence="7">
    <location>
        <begin position="546"/>
        <end position="555"/>
    </location>
</feature>
<feature type="domain" description="EGF-like" evidence="10">
    <location>
        <begin position="1907"/>
        <end position="1948"/>
    </location>
</feature>
<dbReference type="PRINTS" id="PR00010">
    <property type="entry name" value="EGFBLOOD"/>
</dbReference>
<dbReference type="InterPro" id="IPR000742">
    <property type="entry name" value="EGF"/>
</dbReference>
<dbReference type="GO" id="GO:0008347">
    <property type="term" value="P:glial cell migration"/>
    <property type="evidence" value="ECO:0007669"/>
    <property type="project" value="UniProtKB-ARBA"/>
</dbReference>
<dbReference type="GO" id="GO:0043005">
    <property type="term" value="C:neuron projection"/>
    <property type="evidence" value="ECO:0007669"/>
    <property type="project" value="UniProtKB-ARBA"/>
</dbReference>
<dbReference type="FunFam" id="2.10.25.10:FF:000122">
    <property type="entry name" value="Protein crumbs homolog 2"/>
    <property type="match status" value="2"/>
</dbReference>
<feature type="domain" description="EGF-like" evidence="10">
    <location>
        <begin position="319"/>
        <end position="355"/>
    </location>
</feature>
<keyword evidence="6" id="KW-0325">Glycoprotein</keyword>
<feature type="domain" description="Laminin G" evidence="9">
    <location>
        <begin position="1"/>
        <end position="149"/>
    </location>
</feature>
<feature type="disulfide bond" evidence="7">
    <location>
        <begin position="920"/>
        <end position="929"/>
    </location>
</feature>
<feature type="disulfide bond" evidence="7">
    <location>
        <begin position="383"/>
        <end position="392"/>
    </location>
</feature>
<feature type="disulfide bond" evidence="7">
    <location>
        <begin position="185"/>
        <end position="194"/>
    </location>
</feature>
<evidence type="ECO:0000256" key="3">
    <source>
        <dbReference type="ARBA" id="ARBA00022729"/>
    </source>
</evidence>
<dbReference type="GO" id="GO:0048568">
    <property type="term" value="P:embryonic organ development"/>
    <property type="evidence" value="ECO:0007669"/>
    <property type="project" value="UniProtKB-ARBA"/>
</dbReference>
<feature type="domain" description="EGF-like" evidence="10">
    <location>
        <begin position="280"/>
        <end position="317"/>
    </location>
</feature>
<dbReference type="FunFam" id="2.10.25.10:FF:000004">
    <property type="entry name" value="Neurogenic locus notch 1"/>
    <property type="match status" value="2"/>
</dbReference>
<dbReference type="SUPFAM" id="SSF57196">
    <property type="entry name" value="EGF/Laminin"/>
    <property type="match status" value="20"/>
</dbReference>
<feature type="disulfide bond" evidence="7">
    <location>
        <begin position="249"/>
        <end position="266"/>
    </location>
</feature>
<feature type="disulfide bond" evidence="7">
    <location>
        <begin position="1817"/>
        <end position="1826"/>
    </location>
</feature>
<feature type="domain" description="EGF-like" evidence="10">
    <location>
        <begin position="240"/>
        <end position="278"/>
    </location>
</feature>
<dbReference type="SUPFAM" id="SSF57184">
    <property type="entry name" value="Growth factor receptor domain"/>
    <property type="match status" value="1"/>
</dbReference>
<evidence type="ECO:0000256" key="7">
    <source>
        <dbReference type="PROSITE-ProRule" id="PRU00076"/>
    </source>
</evidence>
<dbReference type="FunFam" id="2.60.120.200:FF:000143">
    <property type="entry name" value="Crumbs, isoform D"/>
    <property type="match status" value="1"/>
</dbReference>
<dbReference type="InterPro" id="IPR013320">
    <property type="entry name" value="ConA-like_dom_sf"/>
</dbReference>
<feature type="domain" description="EGF-like" evidence="10">
    <location>
        <begin position="671"/>
        <end position="708"/>
    </location>
</feature>
<feature type="domain" description="EGF-like" evidence="10">
    <location>
        <begin position="850"/>
        <end position="885"/>
    </location>
</feature>
<feature type="domain" description="EGF-like" evidence="10">
    <location>
        <begin position="520"/>
        <end position="556"/>
    </location>
</feature>
<feature type="domain" description="Laminin G" evidence="9">
    <location>
        <begin position="1159"/>
        <end position="1370"/>
    </location>
</feature>
<feature type="disulfide bond" evidence="7">
    <location>
        <begin position="1737"/>
        <end position="1746"/>
    </location>
</feature>
<dbReference type="GO" id="GO:0005509">
    <property type="term" value="F:calcium ion binding"/>
    <property type="evidence" value="ECO:0007669"/>
    <property type="project" value="InterPro"/>
</dbReference>
<feature type="domain" description="EGF-like" evidence="10">
    <location>
        <begin position="812"/>
        <end position="848"/>
    </location>
</feature>
<feature type="disulfide bond" evidence="7">
    <location>
        <begin position="1140"/>
        <end position="1149"/>
    </location>
</feature>
<feature type="domain" description="EGF-like" evidence="10">
    <location>
        <begin position="1711"/>
        <end position="1747"/>
    </location>
</feature>
<feature type="domain" description="EGF-like" evidence="10">
    <location>
        <begin position="710"/>
        <end position="746"/>
    </location>
</feature>
<dbReference type="GO" id="GO:0035222">
    <property type="term" value="P:wing disc pattern formation"/>
    <property type="evidence" value="ECO:0007669"/>
    <property type="project" value="UniProtKB-ARBA"/>
</dbReference>
<protein>
    <recommendedName>
        <fullName evidence="13">Protein crumbs</fullName>
    </recommendedName>
</protein>
<evidence type="ECO:0000256" key="5">
    <source>
        <dbReference type="ARBA" id="ARBA00023157"/>
    </source>
</evidence>
<dbReference type="SMART" id="SM00179">
    <property type="entry name" value="EGF_CA"/>
    <property type="match status" value="24"/>
</dbReference>
<feature type="domain" description="EGF-like" evidence="10">
    <location>
        <begin position="357"/>
        <end position="393"/>
    </location>
</feature>
<feature type="disulfide bond" evidence="7">
    <location>
        <begin position="838"/>
        <end position="847"/>
    </location>
</feature>
<dbReference type="InterPro" id="IPR018097">
    <property type="entry name" value="EGF_Ca-bd_CS"/>
</dbReference>
<dbReference type="GO" id="GO:0003008">
    <property type="term" value="P:system process"/>
    <property type="evidence" value="ECO:0007669"/>
    <property type="project" value="UniProtKB-ARBA"/>
</dbReference>
<feature type="domain" description="EGF-like" evidence="10">
    <location>
        <begin position="1114"/>
        <end position="1150"/>
    </location>
</feature>
<feature type="domain" description="EGF-like" evidence="10">
    <location>
        <begin position="1637"/>
        <end position="1671"/>
    </location>
</feature>
<feature type="disulfide bond" evidence="7">
    <location>
        <begin position="1781"/>
        <end position="1790"/>
    </location>
</feature>
<feature type="domain" description="EGF-like" evidence="10">
    <location>
        <begin position="1792"/>
        <end position="1827"/>
    </location>
</feature>
<name>A0A9J6CG71_POLVA</name>
<dbReference type="GO" id="GO:0009986">
    <property type="term" value="C:cell surface"/>
    <property type="evidence" value="ECO:0007669"/>
    <property type="project" value="UniProtKB-ARBA"/>
</dbReference>
<gene>
    <name evidence="11" type="ORF">PVAND_010286</name>
</gene>
<dbReference type="GO" id="GO:0051240">
    <property type="term" value="P:positive regulation of multicellular organismal process"/>
    <property type="evidence" value="ECO:0007669"/>
    <property type="project" value="UniProtKB-ARBA"/>
</dbReference>
<feature type="domain" description="EGF-like" evidence="10">
    <location>
        <begin position="557"/>
        <end position="593"/>
    </location>
</feature>
<dbReference type="Pfam" id="PF07645">
    <property type="entry name" value="EGF_CA"/>
    <property type="match status" value="2"/>
</dbReference>
<dbReference type="InterPro" id="IPR051830">
    <property type="entry name" value="NOTCH_homolog"/>
</dbReference>
<comment type="caution">
    <text evidence="11">The sequence shown here is derived from an EMBL/GenBank/DDBJ whole genome shotgun (WGS) entry which is preliminary data.</text>
</comment>
<dbReference type="GO" id="GO:0010160">
    <property type="term" value="P:formation of animal organ boundary"/>
    <property type="evidence" value="ECO:0007669"/>
    <property type="project" value="UniProtKB-ARBA"/>
</dbReference>
<keyword evidence="5 7" id="KW-1015">Disulfide bond</keyword>
<feature type="domain" description="EGF-like" evidence="10">
    <location>
        <begin position="887"/>
        <end position="930"/>
    </location>
</feature>
<feature type="transmembrane region" description="Helical" evidence="8">
    <location>
        <begin position="1962"/>
        <end position="1985"/>
    </location>
</feature>
<sequence length="2025" mass="223465">MVVWGHSAISFRTCRGGELLSQTYMKHELTVTLSKEGITIGLNHPQQSSRVDTKISARLLDNQWHTIQFIYRLGTLNLVIDRNSIVLANSTYNRDLLYDQEIKNDAAVLILGRQYYGCLLHGPGLMFNNSEIRAEGVLFGACPLAPGQCNADHDVLIREVVDHCLNYPCMHGQCISRPDSYECHCPARYGGNNCDKDYGPPCDKNPCKNRGMCEEDEKGNFKCICDHEHTGKFCEIHVESHPLCDKNPCLNNGTCRVLPGSNKYECLCLDGFTGMRCETNFNDCDPQPCQNGGRCIDKINGFSCDCSQTGYTGDLCQRNIDECNRNPCQNGGICFDNYGSYTCECPSGFGGDNCDQIINECQSTCLNGGSCTEQEKGKFMCTCVNGFSGEFCEIQNTQHCNPPCPHDSECLDSKCICKAGTTGVVGQCVKKSARTNACSSFCLNGATCIGKETNVTCLCASGFRGTRCETPIALAFQGECQCQNGGSCVPNSNECICPNGFEGNSCEIESRSDCVDGNCACASNPCPANAICSPKSGSTLEYNCECQQGYAGDNCDDIDECINKDICNHGVCFNKNGSYECFCRPGYTGNNCQFDFDECLSNPCKNGATCYDKINAFECKCAPGYEGKQCETDIDECKSSPCTKGSTCIDLIANYSCACIAGMTGRNCEIDIDDCASTPCEHGGKCIDQLGGFKCDCSNTGYDGVVCQQNINECESNPCMNGASCIDKINDYTCECFLGYEGKNCEKDINECDPNPCQYQSTCLERSNQTLYSLHDKTQLPQIFSRKFAYENASGHECICVPGTKGRNCEININECDSNPCSKYGTCVDGIGMYTCECEPGFQGVHCEEDIDECLMKPCLFGTCIDGRNNYECDCDEKYGGKNCSVELTGCVSSPCKNDGSCVPYLNLEDETEHLFNCTCKNGFYGRTCEIVSTMSLVDQSLITVKTNREEGYDIQLRFRTTLPNGVLAFGTADSANSYILELVNGRLNLHSSLLNKWEGVFIGSQLNDSKWHKVFVAINSSHLVLSANDEQTIYPINFNSYDSTNGSHVSFPVTYLGGYVNTPFYLRHLTNHVTPTAFIGCMEDVVINNQWVLPGTTGDDVVNLTNIEKGCKRDEQCNPNPCHSKGLCTDLWYKFSCECQRPHLGPTCKYSIIAATFGHENTTKSAVFVNVSDSARRAVRSVLDISMFIRTRQPTGKIFYLGSDPKQIYGPNGELREQTSISATLLKGELLVSMKFNGTPESYAVGGKSLDNGFNHLIEVIRNATLVQVKINNTEYFRKTLSTTGQLNAQVLYLGAPETSINPEDNIIDDKDYFKGIIQDVQLSNGSHAMTVELYPLEDEEGLNLPPPFGEVHIDRDSVLRGEVSDDLCRNMPCEHGATCHNTWNDFVCECTKGYKGKYCQDIQFCELHKCPGHAFCKNLDDGYDCITNVTFRGTEDSPLQYYFVSQGTDDLEKTKAYEKVIEIAYRTKIGGTLLYVEDEQDMYFEIASYKDQLTVQWRLSTELANVHRFTRENSLIYDWNYLYLRVSENKLEAGWKGWETQDIQPPLSTHIDMKAFEYLFSGKYPISLGGSNPTRSNAIFKGLNLKGSTFKGCIGETRIGDLLLPFFPHSEIYTENLKPRAHYSLNSSRVDEGCILCFEQDCQNGGVCKNPKENYTCKCPIGYEKDDCSQNIDECLQSECTNNSTCIDGIGNYTCMCLVGYEGTFCEHEIDECKSQPCHNGGNCTDLIADFKCDCSEEYAGKQCDVLRLVTCENSPCRSGSTCQDGHNITTGNNFTCICKEGFEGALCDYAYCLVEPCKNDGNCYTDSEVPECKCQLGFMGKYCEIDIDDCASTPCQNNATCIDLVNDYKCECEGTGFTGENCENDIDECLTENISCGGLGTCINTKGSYKCQCNEGMCGSDCNLVDPCQENESPCMNGGKCIETCVTFPDYRCQCVDGYAGKNCTEQVLLATGPTAGDILIIVIPIVVSLLAIGGIVLAVLLMMARNKRATRGTYSPSAQEYCNPRLEMDSVLKQPPEERLI</sequence>
<feature type="domain" description="EGF-like" evidence="10">
    <location>
        <begin position="595"/>
        <end position="631"/>
    </location>
</feature>
<feature type="domain" description="EGF-like" evidence="10">
    <location>
        <begin position="434"/>
        <end position="469"/>
    </location>
</feature>
<dbReference type="Pfam" id="PF12661">
    <property type="entry name" value="hEGF"/>
    <property type="match status" value="5"/>
</dbReference>
<dbReference type="FunFam" id="2.10.25.10:FF:000031">
    <property type="entry name" value="neurogenic locus notch homolog protein 3"/>
    <property type="match status" value="1"/>
</dbReference>
<dbReference type="InterPro" id="IPR013032">
    <property type="entry name" value="EGF-like_CS"/>
</dbReference>
<accession>A0A9J6CG71</accession>
<dbReference type="GO" id="GO:0016324">
    <property type="term" value="C:apical plasma membrane"/>
    <property type="evidence" value="ECO:0007669"/>
    <property type="project" value="UniProtKB-ARBA"/>
</dbReference>
<dbReference type="GO" id="GO:0007548">
    <property type="term" value="P:sex differentiation"/>
    <property type="evidence" value="ECO:0007669"/>
    <property type="project" value="UniProtKB-ARBA"/>
</dbReference>
<feature type="disulfide bond" evidence="7">
    <location>
        <begin position="1896"/>
        <end position="1905"/>
    </location>
</feature>
<dbReference type="PROSITE" id="PS01187">
    <property type="entry name" value="EGF_CA"/>
    <property type="match status" value="9"/>
</dbReference>
<dbReference type="GO" id="GO:0022407">
    <property type="term" value="P:regulation of cell-cell adhesion"/>
    <property type="evidence" value="ECO:0007669"/>
    <property type="project" value="UniProtKB-ARBA"/>
</dbReference>
<feature type="domain" description="EGF-like" evidence="10">
    <location>
        <begin position="476"/>
        <end position="507"/>
    </location>
</feature>
<feature type="domain" description="EGF-like" evidence="10">
    <location>
        <begin position="1868"/>
        <end position="1906"/>
    </location>
</feature>
<feature type="disulfide bond" evidence="7">
    <location>
        <begin position="459"/>
        <end position="468"/>
    </location>
</feature>
<dbReference type="GO" id="GO:0010631">
    <property type="term" value="P:epithelial cell migration"/>
    <property type="evidence" value="ECO:0007669"/>
    <property type="project" value="UniProtKB-ARBA"/>
</dbReference>
<dbReference type="InterPro" id="IPR000152">
    <property type="entry name" value="EGF-type_Asp/Asn_hydroxyl_site"/>
</dbReference>
<dbReference type="FunFam" id="2.10.25.10:FF:000173">
    <property type="entry name" value="Neurogenic locus notch protein 2"/>
    <property type="match status" value="1"/>
</dbReference>
<dbReference type="PANTHER" id="PTHR24033:SF224">
    <property type="entry name" value="C-TYPE LECTIN"/>
    <property type="match status" value="1"/>
</dbReference>
<feature type="domain" description="EGF-like" evidence="10">
    <location>
        <begin position="198"/>
        <end position="235"/>
    </location>
</feature>
<comment type="caution">
    <text evidence="7">Lacks conserved residue(s) required for the propagation of feature annotation.</text>
</comment>
<dbReference type="FunFam" id="2.10.25.10:FF:000080">
    <property type="entry name" value="Neurogenic locus notch 1"/>
    <property type="match status" value="1"/>
</dbReference>
<feature type="disulfide bond" evidence="7">
    <location>
        <begin position="875"/>
        <end position="884"/>
    </location>
</feature>
<feature type="domain" description="EGF-like" evidence="10">
    <location>
        <begin position="1750"/>
        <end position="1791"/>
    </location>
</feature>
<dbReference type="FunFam" id="2.10.25.10:FF:000123">
    <property type="entry name" value="Crumbs homolog 1 (Drosophila)"/>
    <property type="match status" value="1"/>
</dbReference>
<keyword evidence="12" id="KW-1185">Reference proteome</keyword>
<dbReference type="PANTHER" id="PTHR24033">
    <property type="entry name" value="EGF-LIKE DOMAIN-CONTAINING PROTEIN"/>
    <property type="match status" value="1"/>
</dbReference>
<evidence type="ECO:0000256" key="6">
    <source>
        <dbReference type="ARBA" id="ARBA00023180"/>
    </source>
</evidence>
<dbReference type="GO" id="GO:0048468">
    <property type="term" value="P:cell development"/>
    <property type="evidence" value="ECO:0007669"/>
    <property type="project" value="UniProtKB-ARBA"/>
</dbReference>
<dbReference type="PROSITE" id="PS50026">
    <property type="entry name" value="EGF_3"/>
    <property type="match status" value="28"/>
</dbReference>
<organism evidence="11 12">
    <name type="scientific">Polypedilum vanderplanki</name>
    <name type="common">Sleeping chironomid midge</name>
    <dbReference type="NCBI Taxonomy" id="319348"/>
    <lineage>
        <taxon>Eukaryota</taxon>
        <taxon>Metazoa</taxon>
        <taxon>Ecdysozoa</taxon>
        <taxon>Arthropoda</taxon>
        <taxon>Hexapoda</taxon>
        <taxon>Insecta</taxon>
        <taxon>Pterygota</taxon>
        <taxon>Neoptera</taxon>
        <taxon>Endopterygota</taxon>
        <taxon>Diptera</taxon>
        <taxon>Nematocera</taxon>
        <taxon>Chironomoidea</taxon>
        <taxon>Chironomidae</taxon>
        <taxon>Chironominae</taxon>
        <taxon>Polypedilum</taxon>
        <taxon>Polypedilum</taxon>
    </lineage>
</organism>
<dbReference type="PROSITE" id="PS00022">
    <property type="entry name" value="EGF_1"/>
    <property type="match status" value="24"/>
</dbReference>
<dbReference type="Proteomes" id="UP001107558">
    <property type="component" value="Chromosome 1"/>
</dbReference>
<dbReference type="GO" id="GO:0001745">
    <property type="term" value="P:compound eye morphogenesis"/>
    <property type="evidence" value="ECO:0007669"/>
    <property type="project" value="UniProtKB-ARBA"/>
</dbReference>
<feature type="disulfide bond" evidence="7">
    <location>
        <begin position="1938"/>
        <end position="1947"/>
    </location>
</feature>
<feature type="domain" description="Laminin G" evidence="9">
    <location>
        <begin position="932"/>
        <end position="1112"/>
    </location>
</feature>
<evidence type="ECO:0000313" key="11">
    <source>
        <dbReference type="EMBL" id="KAG5680800.1"/>
    </source>
</evidence>
<keyword evidence="8" id="KW-0812">Transmembrane</keyword>
<feature type="domain" description="EGF-like" evidence="10">
    <location>
        <begin position="160"/>
        <end position="195"/>
    </location>
</feature>
<dbReference type="InterPro" id="IPR049883">
    <property type="entry name" value="NOTCH1_EGF-like"/>
</dbReference>
<dbReference type="GO" id="GO:0007498">
    <property type="term" value="P:mesoderm development"/>
    <property type="evidence" value="ECO:0007669"/>
    <property type="project" value="UniProtKB-ARBA"/>
</dbReference>
<keyword evidence="8" id="KW-0472">Membrane</keyword>
<evidence type="ECO:0000313" key="12">
    <source>
        <dbReference type="Proteomes" id="UP001107558"/>
    </source>
</evidence>
<dbReference type="Pfam" id="PF00008">
    <property type="entry name" value="EGF"/>
    <property type="match status" value="13"/>
</dbReference>
<dbReference type="InterPro" id="IPR009030">
    <property type="entry name" value="Growth_fac_rcpt_cys_sf"/>
</dbReference>
<evidence type="ECO:0000259" key="10">
    <source>
        <dbReference type="PROSITE" id="PS50026"/>
    </source>
</evidence>
<feature type="disulfide bond" evidence="7">
    <location>
        <begin position="1392"/>
        <end position="1401"/>
    </location>
</feature>
<proteinExistence type="predicted"/>
<dbReference type="CDD" id="cd00110">
    <property type="entry name" value="LamG"/>
    <property type="match status" value="2"/>
</dbReference>
<dbReference type="PROSITE" id="PS01186">
    <property type="entry name" value="EGF_2"/>
    <property type="match status" value="17"/>
</dbReference>
<dbReference type="Gene3D" id="2.10.25.10">
    <property type="entry name" value="Laminin"/>
    <property type="match status" value="28"/>
</dbReference>
<dbReference type="GO" id="GO:0048598">
    <property type="term" value="P:embryonic morphogenesis"/>
    <property type="evidence" value="ECO:0007669"/>
    <property type="project" value="UniProtKB-ARBA"/>
</dbReference>
<dbReference type="Pfam" id="PF00054">
    <property type="entry name" value="Laminin_G_1"/>
    <property type="match status" value="2"/>
</dbReference>
<feature type="disulfide bond" evidence="7">
    <location>
        <begin position="438"/>
        <end position="448"/>
    </location>
</feature>
<dbReference type="CDD" id="cd00054">
    <property type="entry name" value="EGF_CA"/>
    <property type="match status" value="16"/>
</dbReference>
<feature type="disulfide bond" evidence="7">
    <location>
        <begin position="361"/>
        <end position="371"/>
    </location>
</feature>
<feature type="disulfide bond" evidence="7">
    <location>
        <begin position="583"/>
        <end position="592"/>
    </location>
</feature>
<dbReference type="SMART" id="SM00282">
    <property type="entry name" value="LamG"/>
    <property type="match status" value="2"/>
</dbReference>
<evidence type="ECO:0000256" key="2">
    <source>
        <dbReference type="ARBA" id="ARBA00022536"/>
    </source>
</evidence>
<evidence type="ECO:0000256" key="4">
    <source>
        <dbReference type="ARBA" id="ARBA00022737"/>
    </source>
</evidence>
<dbReference type="OrthoDB" id="283575at2759"/>
<feature type="disulfide bond" evidence="7">
    <location>
        <begin position="659"/>
        <end position="668"/>
    </location>
</feature>
<dbReference type="GO" id="GO:0048608">
    <property type="term" value="P:reproductive structure development"/>
    <property type="evidence" value="ECO:0007669"/>
    <property type="project" value="UniProtKB-ARBA"/>
</dbReference>
<dbReference type="PROSITE" id="PS00010">
    <property type="entry name" value="ASX_HYDROXYL"/>
    <property type="match status" value="16"/>
</dbReference>
<keyword evidence="4" id="KW-0677">Repeat</keyword>
<evidence type="ECO:0000256" key="8">
    <source>
        <dbReference type="SAM" id="Phobius"/>
    </source>
</evidence>
<evidence type="ECO:0000259" key="9">
    <source>
        <dbReference type="PROSITE" id="PS50025"/>
    </source>
</evidence>
<feature type="disulfide bond" evidence="7">
    <location>
        <begin position="164"/>
        <end position="174"/>
    </location>
</feature>
<feature type="domain" description="EGF-like" evidence="10">
    <location>
        <begin position="633"/>
        <end position="669"/>
    </location>
</feature>
<dbReference type="GO" id="GO:0048565">
    <property type="term" value="P:digestive tract development"/>
    <property type="evidence" value="ECO:0007669"/>
    <property type="project" value="UniProtKB-ARBA"/>
</dbReference>
<dbReference type="PROSITE" id="PS50025">
    <property type="entry name" value="LAM_G_DOMAIN"/>
    <property type="match status" value="3"/>
</dbReference>
<dbReference type="SUPFAM" id="SSF49899">
    <property type="entry name" value="Concanavalin A-like lectins/glucanases"/>
    <property type="match status" value="3"/>
</dbReference>
<keyword evidence="3" id="KW-0732">Signal</keyword>
<dbReference type="SMART" id="SM00181">
    <property type="entry name" value="EGF"/>
    <property type="match status" value="29"/>
</dbReference>
<keyword evidence="1" id="KW-0217">Developmental protein</keyword>
<dbReference type="FunFam" id="2.10.25.10:FF:000472">
    <property type="entry name" value="Uncharacterized protein, isoform A"/>
    <property type="match status" value="2"/>
</dbReference>
<reference evidence="11" key="1">
    <citation type="submission" date="2021-03" db="EMBL/GenBank/DDBJ databases">
        <title>Chromosome level genome of the anhydrobiotic midge Polypedilum vanderplanki.</title>
        <authorList>
            <person name="Yoshida Y."/>
            <person name="Kikawada T."/>
            <person name="Gusev O."/>
        </authorList>
    </citation>
    <scope>NUCLEOTIDE SEQUENCE</scope>
    <source>
        <strain evidence="11">NIAS01</strain>
        <tissue evidence="11">Whole body or cell culture</tissue>
    </source>
</reference>
<feature type="disulfide bond" evidence="7">
    <location>
        <begin position="497"/>
        <end position="506"/>
    </location>
</feature>
<feature type="domain" description="EGF-like" evidence="10">
    <location>
        <begin position="1829"/>
        <end position="1866"/>
    </location>
</feature>
<keyword evidence="2 7" id="KW-0245">EGF-like domain</keyword>
<dbReference type="FunFam" id="2.10.25.10:FF:000208">
    <property type="entry name" value="Crumbs 2, cell polarity complex component"/>
    <property type="match status" value="1"/>
</dbReference>
<dbReference type="FunFam" id="2.10.25.10:FF:000118">
    <property type="entry name" value="protein delta homolog 2"/>
    <property type="match status" value="1"/>
</dbReference>
<dbReference type="GO" id="GO:0007435">
    <property type="term" value="P:salivary gland morphogenesis"/>
    <property type="evidence" value="ECO:0007669"/>
    <property type="project" value="UniProtKB-ARBA"/>
</dbReference>
<evidence type="ECO:0000256" key="1">
    <source>
        <dbReference type="ARBA" id="ARBA00022473"/>
    </source>
</evidence>
<feature type="disulfide bond" evidence="7">
    <location>
        <begin position="1699"/>
        <end position="1708"/>
    </location>
</feature>
<dbReference type="GO" id="GO:0051093">
    <property type="term" value="P:negative regulation of developmental process"/>
    <property type="evidence" value="ECO:0007669"/>
    <property type="project" value="UniProtKB-ARBA"/>
</dbReference>
<evidence type="ECO:0008006" key="13">
    <source>
        <dbReference type="Google" id="ProtNLM"/>
    </source>
</evidence>
<feature type="disulfide bond" evidence="7">
    <location>
        <begin position="800"/>
        <end position="809"/>
    </location>
</feature>
<feature type="domain" description="EGF-like" evidence="10">
    <location>
        <begin position="1366"/>
        <end position="1402"/>
    </location>
</feature>
<feature type="disulfide bond" evidence="7">
    <location>
        <begin position="854"/>
        <end position="864"/>
    </location>
</feature>
<feature type="disulfide bond" evidence="7">
    <location>
        <begin position="1661"/>
        <end position="1670"/>
    </location>
</feature>
<feature type="disulfide bond" evidence="7">
    <location>
        <begin position="268"/>
        <end position="277"/>
    </location>
</feature>
<feature type="disulfide bond" evidence="7">
    <location>
        <begin position="345"/>
        <end position="354"/>
    </location>
</feature>
<dbReference type="InterPro" id="IPR001881">
    <property type="entry name" value="EGF-like_Ca-bd_dom"/>
</dbReference>
<feature type="disulfide bond" evidence="7">
    <location>
        <begin position="621"/>
        <end position="630"/>
    </location>
</feature>
<feature type="domain" description="EGF-like" evidence="10">
    <location>
        <begin position="748"/>
        <end position="810"/>
    </location>
</feature>
<feature type="disulfide bond" evidence="7">
    <location>
        <begin position="736"/>
        <end position="745"/>
    </location>
</feature>